<dbReference type="Pfam" id="PF01266">
    <property type="entry name" value="DAO"/>
    <property type="match status" value="1"/>
</dbReference>
<keyword evidence="6" id="KW-1185">Reference proteome</keyword>
<evidence type="ECO:0000313" key="6">
    <source>
        <dbReference type="Proteomes" id="UP000826513"/>
    </source>
</evidence>
<dbReference type="SUPFAM" id="SSF54373">
    <property type="entry name" value="FAD-linked reductases, C-terminal domain"/>
    <property type="match status" value="1"/>
</dbReference>
<dbReference type="EMBL" id="CP039694">
    <property type="protein sequence ID" value="QCJ01094.1"/>
    <property type="molecule type" value="Genomic_DNA"/>
</dbReference>
<dbReference type="RefSeq" id="WP_037171526.1">
    <property type="nucleotide sequence ID" value="NZ_CP039694.1"/>
</dbReference>
<proteinExistence type="predicted"/>
<reference evidence="4 6" key="2">
    <citation type="submission" date="2021-03" db="EMBL/GenBank/DDBJ databases">
        <title>Rapid diversification of plasmids in a genus of pathogenic and nitrogen fixing bacteria.</title>
        <authorList>
            <person name="Weisberg A.J."/>
            <person name="Miller M."/>
            <person name="Ream W."/>
            <person name="Grunwald N.J."/>
            <person name="Chang J.H."/>
        </authorList>
    </citation>
    <scope>NUCLEOTIDE SEQUENCE [LARGE SCALE GENOMIC DNA]</scope>
    <source>
        <strain evidence="4 6">AF3.44</strain>
        <plasmid evidence="4 6">pTiAF3.44</plasmid>
    </source>
</reference>
<keyword evidence="1" id="KW-0560">Oxidoreductase</keyword>
<dbReference type="InterPro" id="IPR006076">
    <property type="entry name" value="FAD-dep_OxRdtase"/>
</dbReference>
<dbReference type="AlphaFoldDB" id="A0A4D7DVJ3"/>
<evidence type="ECO:0000256" key="1">
    <source>
        <dbReference type="ARBA" id="ARBA00023002"/>
    </source>
</evidence>
<dbReference type="PANTHER" id="PTHR13847:SF289">
    <property type="entry name" value="GLYCINE OXIDASE"/>
    <property type="match status" value="1"/>
</dbReference>
<geneLocation type="plasmid" evidence="3">
    <name>pTiCFBP5473</name>
</geneLocation>
<name>A0A4D7DVJ3_9HYPH</name>
<dbReference type="GO" id="GO:0016491">
    <property type="term" value="F:oxidoreductase activity"/>
    <property type="evidence" value="ECO:0007669"/>
    <property type="project" value="UniProtKB-KW"/>
</dbReference>
<feature type="domain" description="FAD dependent oxidoreductase" evidence="2">
    <location>
        <begin position="11"/>
        <end position="392"/>
    </location>
</feature>
<protein>
    <submittedName>
        <fullName evidence="3">FAD-binding oxidoreductase</fullName>
    </submittedName>
</protein>
<keyword evidence="3" id="KW-0614">Plasmid</keyword>
<dbReference type="Gene3D" id="3.50.50.60">
    <property type="entry name" value="FAD/NAD(P)-binding domain"/>
    <property type="match status" value="2"/>
</dbReference>
<dbReference type="InterPro" id="IPR036188">
    <property type="entry name" value="FAD/NAD-bd_sf"/>
</dbReference>
<evidence type="ECO:0000259" key="2">
    <source>
        <dbReference type="Pfam" id="PF01266"/>
    </source>
</evidence>
<organism evidence="3 5">
    <name type="scientific">Agrobacterium larrymoorei</name>
    <dbReference type="NCBI Taxonomy" id="160699"/>
    <lineage>
        <taxon>Bacteria</taxon>
        <taxon>Pseudomonadati</taxon>
        <taxon>Pseudomonadota</taxon>
        <taxon>Alphaproteobacteria</taxon>
        <taxon>Hyphomicrobiales</taxon>
        <taxon>Rhizobiaceae</taxon>
        <taxon>Rhizobium/Agrobacterium group</taxon>
        <taxon>Agrobacterium</taxon>
    </lineage>
</organism>
<sequence>MNIPLNVDEADVIVIGAGIVGLCCALSLQRAGRNVTIVDPMSAGKQSSYGNAGLLSACTNSPIALPGMWRKVPGWMLDRNGPLAVSPKYLPVALPWLVKWLAASRMSVVRRSSDALYHLHHNTMSRYRELLGNSLFEDLIRTEGSVSVFEGETETSTERVIRYLADRHSLGGQDVSAEQLKEIFPAIGPRAKRGIYFPRNGWTVNPGRLTATLLRLFHEAGGKSAAEKVLKLIPGEGYVDLFTNSQNRRACKVVIATGSWAKELLAPLGVKLPLETERGYHVMLEGPSLSNKLPILLRDSGMAITPMEHGLRLAGGVEIAGLVSAPNETRCNALYAKARAIFPTLQADACKQWMGFRPSLPDSVAAIGAALKHKDIFVAVGHGHTGMVGASETSSLIRDLVLNRPTAIDPKPYSLGRFN</sequence>
<evidence type="ECO:0000313" key="3">
    <source>
        <dbReference type="EMBL" id="QCJ01094.1"/>
    </source>
</evidence>
<dbReference type="PANTHER" id="PTHR13847">
    <property type="entry name" value="SARCOSINE DEHYDROGENASE-RELATED"/>
    <property type="match status" value="1"/>
</dbReference>
<dbReference type="EMBL" id="CP072169">
    <property type="protein sequence ID" value="QYA10108.1"/>
    <property type="molecule type" value="Genomic_DNA"/>
</dbReference>
<geneLocation type="plasmid" evidence="4 6">
    <name>pTiAF3.44</name>
</geneLocation>
<accession>A0A4D7DVJ3</accession>
<dbReference type="Proteomes" id="UP000826513">
    <property type="component" value="Plasmid pTiAF3.44"/>
</dbReference>
<reference evidence="3 5" key="1">
    <citation type="submission" date="2019-04" db="EMBL/GenBank/DDBJ databases">
        <title>Complete genome sequence of Agrobacterium larrymoorei CFBP5473.</title>
        <authorList>
            <person name="Haryono M."/>
            <person name="Chou L."/>
            <person name="Lin Y.-C."/>
            <person name="Lai E.-M."/>
            <person name="Kuo C.-H."/>
        </authorList>
    </citation>
    <scope>NUCLEOTIDE SEQUENCE [LARGE SCALE GENOMIC DNA]</scope>
    <source>
        <strain evidence="3 5">CFBP5473</strain>
        <plasmid evidence="3">pTiCFBP5473</plasmid>
        <plasmid evidence="5">pticfbp5473</plasmid>
    </source>
</reference>
<evidence type="ECO:0000313" key="5">
    <source>
        <dbReference type="Proteomes" id="UP000298545"/>
    </source>
</evidence>
<gene>
    <name evidence="3" type="ORF">CFBP5473_24435</name>
    <name evidence="4" type="ORF">J5285_23085</name>
</gene>
<dbReference type="STRING" id="1367849.GCA_000518585_04084"/>
<geneLocation type="plasmid" evidence="5">
    <name>pticfbp5473</name>
</geneLocation>
<dbReference type="GO" id="GO:0005737">
    <property type="term" value="C:cytoplasm"/>
    <property type="evidence" value="ECO:0007669"/>
    <property type="project" value="TreeGrafter"/>
</dbReference>
<dbReference type="Proteomes" id="UP000298545">
    <property type="component" value="Plasmid pTiCFBP5473"/>
</dbReference>
<dbReference type="OrthoDB" id="9805337at2"/>
<dbReference type="SUPFAM" id="SSF51905">
    <property type="entry name" value="FAD/NAD(P)-binding domain"/>
    <property type="match status" value="1"/>
</dbReference>
<evidence type="ECO:0000313" key="4">
    <source>
        <dbReference type="EMBL" id="QYA10108.1"/>
    </source>
</evidence>
<dbReference type="KEGG" id="alf:CFBP5473_24435"/>
<dbReference type="Gene3D" id="3.30.9.10">
    <property type="entry name" value="D-Amino Acid Oxidase, subunit A, domain 2"/>
    <property type="match status" value="1"/>
</dbReference>